<gene>
    <name evidence="1" type="ORF">H4219_001021</name>
</gene>
<comment type="caution">
    <text evidence="1">The sequence shown here is derived from an EMBL/GenBank/DDBJ whole genome shotgun (WGS) entry which is preliminary data.</text>
</comment>
<keyword evidence="2" id="KW-1185">Reference proteome</keyword>
<reference evidence="1" key="1">
    <citation type="submission" date="2022-07" db="EMBL/GenBank/DDBJ databases">
        <title>Phylogenomic reconstructions and comparative analyses of Kickxellomycotina fungi.</title>
        <authorList>
            <person name="Reynolds N.K."/>
            <person name="Stajich J.E."/>
            <person name="Barry K."/>
            <person name="Grigoriev I.V."/>
            <person name="Crous P."/>
            <person name="Smith M.E."/>
        </authorList>
    </citation>
    <scope>NUCLEOTIDE SEQUENCE</scope>
    <source>
        <strain evidence="1">NBRC 100468</strain>
    </source>
</reference>
<dbReference type="AlphaFoldDB" id="A0A9W8A757"/>
<organism evidence="1 2">
    <name type="scientific">Mycoemilia scoparia</name>
    <dbReference type="NCBI Taxonomy" id="417184"/>
    <lineage>
        <taxon>Eukaryota</taxon>
        <taxon>Fungi</taxon>
        <taxon>Fungi incertae sedis</taxon>
        <taxon>Zoopagomycota</taxon>
        <taxon>Kickxellomycotina</taxon>
        <taxon>Kickxellomycetes</taxon>
        <taxon>Kickxellales</taxon>
        <taxon>Kickxellaceae</taxon>
        <taxon>Mycoemilia</taxon>
    </lineage>
</organism>
<dbReference type="Proteomes" id="UP001150538">
    <property type="component" value="Unassembled WGS sequence"/>
</dbReference>
<evidence type="ECO:0000313" key="1">
    <source>
        <dbReference type="EMBL" id="KAJ1920968.1"/>
    </source>
</evidence>
<accession>A0A9W8A757</accession>
<name>A0A9W8A757_9FUNG</name>
<protein>
    <submittedName>
        <fullName evidence="1">Uncharacterized protein</fullName>
    </submittedName>
</protein>
<proteinExistence type="predicted"/>
<dbReference type="EMBL" id="JANBPU010000008">
    <property type="protein sequence ID" value="KAJ1920968.1"/>
    <property type="molecule type" value="Genomic_DNA"/>
</dbReference>
<evidence type="ECO:0000313" key="2">
    <source>
        <dbReference type="Proteomes" id="UP001150538"/>
    </source>
</evidence>
<sequence length="113" mass="13087">MSAQKATIKFQLDDVSKIKKYFNGESDSAQKIVTLKANIPDVDGWYRVKILRFTFSSLPEDKIKVLEDLVRPYLNRIFTVDHLRIETDSAQEICDGLYEYCTYTCTTHINGEQ</sequence>